<dbReference type="InterPro" id="IPR006467">
    <property type="entry name" value="MiaB-like_bact"/>
</dbReference>
<dbReference type="SUPFAM" id="SSF102114">
    <property type="entry name" value="Radical SAM enzymes"/>
    <property type="match status" value="1"/>
</dbReference>
<dbReference type="InterPro" id="IPR058240">
    <property type="entry name" value="rSAM_sf"/>
</dbReference>
<evidence type="ECO:0000256" key="7">
    <source>
        <dbReference type="ARBA" id="ARBA00023004"/>
    </source>
</evidence>
<keyword evidence="7" id="KW-0408">Iron</keyword>
<dbReference type="EMBL" id="JACXWA010000071">
    <property type="protein sequence ID" value="MBD3870605.1"/>
    <property type="molecule type" value="Genomic_DNA"/>
</dbReference>
<evidence type="ECO:0000313" key="11">
    <source>
        <dbReference type="EMBL" id="MBD3870605.1"/>
    </source>
</evidence>
<name>A0A8J7C3D6_9BACT</name>
<organism evidence="11 12">
    <name type="scientific">Candidatus Sulfomarinibacter kjeldsenii</name>
    <dbReference type="NCBI Taxonomy" id="2885994"/>
    <lineage>
        <taxon>Bacteria</taxon>
        <taxon>Pseudomonadati</taxon>
        <taxon>Acidobacteriota</taxon>
        <taxon>Thermoanaerobaculia</taxon>
        <taxon>Thermoanaerobaculales</taxon>
        <taxon>Candidatus Sulfomarinibacteraceae</taxon>
        <taxon>Candidatus Sulfomarinibacter</taxon>
    </lineage>
</organism>
<keyword evidence="4" id="KW-0808">Transferase</keyword>
<dbReference type="GO" id="GO:0035598">
    <property type="term" value="F:tRNA (N(6)-L-threonylcarbamoyladenosine(37)-C(2))-methylthiotransferase activity"/>
    <property type="evidence" value="ECO:0007669"/>
    <property type="project" value="TreeGrafter"/>
</dbReference>
<dbReference type="PROSITE" id="PS51449">
    <property type="entry name" value="MTTASE_N"/>
    <property type="match status" value="1"/>
</dbReference>
<keyword evidence="5" id="KW-0949">S-adenosyl-L-methionine</keyword>
<dbReference type="AlphaFoldDB" id="A0A8J7C3D6"/>
<dbReference type="InterPro" id="IPR020612">
    <property type="entry name" value="Methylthiotransferase_CS"/>
</dbReference>
<evidence type="ECO:0000256" key="4">
    <source>
        <dbReference type="ARBA" id="ARBA00022679"/>
    </source>
</evidence>
<evidence type="ECO:0000259" key="10">
    <source>
        <dbReference type="PROSITE" id="PS51918"/>
    </source>
</evidence>
<dbReference type="Pfam" id="PF00919">
    <property type="entry name" value="UPF0004"/>
    <property type="match status" value="1"/>
</dbReference>
<dbReference type="InterPro" id="IPR023404">
    <property type="entry name" value="rSAM_horseshoe"/>
</dbReference>
<proteinExistence type="predicted"/>
<dbReference type="PANTHER" id="PTHR11918:SF45">
    <property type="entry name" value="THREONYLCARBAMOYLADENOSINE TRNA METHYLTHIOTRANSFERASE"/>
    <property type="match status" value="1"/>
</dbReference>
<keyword evidence="8" id="KW-0411">Iron-sulfur</keyword>
<dbReference type="SFLD" id="SFLDG01061">
    <property type="entry name" value="methylthiotransferase"/>
    <property type="match status" value="1"/>
</dbReference>
<evidence type="ECO:0000256" key="3">
    <source>
        <dbReference type="ARBA" id="ARBA00022490"/>
    </source>
</evidence>
<dbReference type="SFLD" id="SFLDG01082">
    <property type="entry name" value="B12-binding_domain_containing"/>
    <property type="match status" value="1"/>
</dbReference>
<dbReference type="PROSITE" id="PS51918">
    <property type="entry name" value="RADICAL_SAM"/>
    <property type="match status" value="1"/>
</dbReference>
<dbReference type="NCBIfam" id="TIGR01579">
    <property type="entry name" value="MiaB-like-C"/>
    <property type="match status" value="1"/>
</dbReference>
<dbReference type="PROSITE" id="PS01278">
    <property type="entry name" value="MTTASE_RADICAL"/>
    <property type="match status" value="1"/>
</dbReference>
<dbReference type="FunFam" id="3.80.30.20:FF:000001">
    <property type="entry name" value="tRNA-2-methylthio-N(6)-dimethylallyladenosine synthase 2"/>
    <property type="match status" value="1"/>
</dbReference>
<dbReference type="Gene3D" id="3.80.30.20">
    <property type="entry name" value="tm_1862 like domain"/>
    <property type="match status" value="1"/>
</dbReference>
<feature type="domain" description="Radical SAM core" evidence="10">
    <location>
        <begin position="130"/>
        <end position="359"/>
    </location>
</feature>
<dbReference type="InterPro" id="IPR013848">
    <property type="entry name" value="Methylthiotransferase_N"/>
</dbReference>
<evidence type="ECO:0000256" key="5">
    <source>
        <dbReference type="ARBA" id="ARBA00022691"/>
    </source>
</evidence>
<protein>
    <submittedName>
        <fullName evidence="11">tRNA (N(6)-L-threonylcarbamoyladenosine(37)-C(2))-methylthiotransferase MtaB</fullName>
    </submittedName>
</protein>
<comment type="cofactor">
    <cofactor evidence="1">
        <name>[4Fe-4S] cluster</name>
        <dbReference type="ChEBI" id="CHEBI:49883"/>
    </cofactor>
</comment>
<comment type="caution">
    <text evidence="11">The sequence shown here is derived from an EMBL/GenBank/DDBJ whole genome shotgun (WGS) entry which is preliminary data.</text>
</comment>
<dbReference type="InterPro" id="IPR006638">
    <property type="entry name" value="Elp3/MiaA/NifB-like_rSAM"/>
</dbReference>
<evidence type="ECO:0000256" key="2">
    <source>
        <dbReference type="ARBA" id="ARBA00022485"/>
    </source>
</evidence>
<sequence>MQVRLESIGCRLNIGEIEAMARGLAKAGHRVVGPGTPAELCILNTCTVTSIASRKSRQLIRQLKRANPSAALIVTGCDAELAPSEMVEIGVDLVVGNAQKERLLELAEAEGLLDMTPTDPDELELFEPGDSTRTRAFLKVQDGCDNRCTFCVITIARGAGRSVPADAIMEELHELQRLGYREVVLSGVHLGSYGHDFGDQRGLQHLVERALAETAIERLRLSSLEPWDLDAGFFEVFSYPRLLPHLHLPLQSGCDETLKRMARRTTRKEFSALVRDARRAVPDLAISSDIIVGFPGETDEEFEQSIALVEELAFSRLHIFRYSRREGTPAEKMSAQVRGPVAQERSRRMHALAADLEHRFNSKLVGNTADVLWETAEDHGQTLRWSGLTQNYVRVTATTSLDADLLNVVTPTEIVDVVPGGVVGRILNSEF</sequence>
<feature type="domain" description="MTTase N-terminal" evidence="9">
    <location>
        <begin position="1"/>
        <end position="112"/>
    </location>
</feature>
<reference evidence="11 12" key="1">
    <citation type="submission" date="2020-08" db="EMBL/GenBank/DDBJ databases">
        <title>Acidobacteriota in marine sediments use diverse sulfur dissimilation pathways.</title>
        <authorList>
            <person name="Wasmund K."/>
        </authorList>
    </citation>
    <scope>NUCLEOTIDE SEQUENCE [LARGE SCALE GENOMIC DNA]</scope>
    <source>
        <strain evidence="11">MAG AM3-A</strain>
    </source>
</reference>
<dbReference type="InterPro" id="IPR007197">
    <property type="entry name" value="rSAM"/>
</dbReference>
<keyword evidence="2" id="KW-0004">4Fe-4S</keyword>
<dbReference type="PANTHER" id="PTHR11918">
    <property type="entry name" value="RADICAL SAM PROTEINS"/>
    <property type="match status" value="1"/>
</dbReference>
<keyword evidence="6" id="KW-0479">Metal-binding</keyword>
<keyword evidence="3" id="KW-0963">Cytoplasm</keyword>
<dbReference type="NCBIfam" id="TIGR00089">
    <property type="entry name" value="MiaB/RimO family radical SAM methylthiotransferase"/>
    <property type="match status" value="1"/>
</dbReference>
<dbReference type="GO" id="GO:0051539">
    <property type="term" value="F:4 iron, 4 sulfur cluster binding"/>
    <property type="evidence" value="ECO:0007669"/>
    <property type="project" value="UniProtKB-KW"/>
</dbReference>
<dbReference type="Pfam" id="PF04055">
    <property type="entry name" value="Radical_SAM"/>
    <property type="match status" value="1"/>
</dbReference>
<dbReference type="SMART" id="SM00729">
    <property type="entry name" value="Elp3"/>
    <property type="match status" value="1"/>
</dbReference>
<evidence type="ECO:0000259" key="9">
    <source>
        <dbReference type="PROSITE" id="PS51449"/>
    </source>
</evidence>
<dbReference type="Gene3D" id="3.40.50.12160">
    <property type="entry name" value="Methylthiotransferase, N-terminal domain"/>
    <property type="match status" value="1"/>
</dbReference>
<dbReference type="Proteomes" id="UP000598633">
    <property type="component" value="Unassembled WGS sequence"/>
</dbReference>
<evidence type="ECO:0000256" key="8">
    <source>
        <dbReference type="ARBA" id="ARBA00023014"/>
    </source>
</evidence>
<dbReference type="InterPro" id="IPR038135">
    <property type="entry name" value="Methylthiotransferase_N_sf"/>
</dbReference>
<dbReference type="InterPro" id="IPR005839">
    <property type="entry name" value="Methylthiotransferase"/>
</dbReference>
<accession>A0A8J7C3D6</accession>
<dbReference type="CDD" id="cd01335">
    <property type="entry name" value="Radical_SAM"/>
    <property type="match status" value="1"/>
</dbReference>
<dbReference type="SFLD" id="SFLDS00029">
    <property type="entry name" value="Radical_SAM"/>
    <property type="match status" value="1"/>
</dbReference>
<evidence type="ECO:0000313" key="12">
    <source>
        <dbReference type="Proteomes" id="UP000598633"/>
    </source>
</evidence>
<evidence type="ECO:0000256" key="1">
    <source>
        <dbReference type="ARBA" id="ARBA00001966"/>
    </source>
</evidence>
<evidence type="ECO:0000256" key="6">
    <source>
        <dbReference type="ARBA" id="ARBA00022723"/>
    </source>
</evidence>
<dbReference type="GO" id="GO:0046872">
    <property type="term" value="F:metal ion binding"/>
    <property type="evidence" value="ECO:0007669"/>
    <property type="project" value="UniProtKB-KW"/>
</dbReference>
<gene>
    <name evidence="11" type="primary">mtaB</name>
    <name evidence="11" type="ORF">IFJ97_04525</name>
</gene>